<protein>
    <submittedName>
        <fullName evidence="1">Uncharacterized protein</fullName>
    </submittedName>
</protein>
<dbReference type="EMBL" id="CAJNIZ010044776">
    <property type="protein sequence ID" value="CAE7700696.1"/>
    <property type="molecule type" value="Genomic_DNA"/>
</dbReference>
<feature type="non-terminal residue" evidence="1">
    <location>
        <position position="89"/>
    </location>
</feature>
<dbReference type="AlphaFoldDB" id="A0A812WWB4"/>
<keyword evidence="2" id="KW-1185">Reference proteome</keyword>
<comment type="caution">
    <text evidence="1">The sequence shown here is derived from an EMBL/GenBank/DDBJ whole genome shotgun (WGS) entry which is preliminary data.</text>
</comment>
<sequence length="89" mass="9787">CAHGSDCVSGSMGLMPAVRQGGEHIEASHEGLRCRPQCYAFRREHGSFHRPAVPVRLDARRGSLASLPFTKQRGCRPADSALRHVISHR</sequence>
<dbReference type="Proteomes" id="UP000649617">
    <property type="component" value="Unassembled WGS sequence"/>
</dbReference>
<reference evidence="1" key="1">
    <citation type="submission" date="2021-02" db="EMBL/GenBank/DDBJ databases">
        <authorList>
            <person name="Dougan E. K."/>
            <person name="Rhodes N."/>
            <person name="Thang M."/>
            <person name="Chan C."/>
        </authorList>
    </citation>
    <scope>NUCLEOTIDE SEQUENCE</scope>
</reference>
<accession>A0A812WWB4</accession>
<gene>
    <name evidence="1" type="ORF">SPIL2461_LOCUS19701</name>
</gene>
<name>A0A812WWB4_SYMPI</name>
<evidence type="ECO:0000313" key="1">
    <source>
        <dbReference type="EMBL" id="CAE7700696.1"/>
    </source>
</evidence>
<organism evidence="1 2">
    <name type="scientific">Symbiodinium pilosum</name>
    <name type="common">Dinoflagellate</name>
    <dbReference type="NCBI Taxonomy" id="2952"/>
    <lineage>
        <taxon>Eukaryota</taxon>
        <taxon>Sar</taxon>
        <taxon>Alveolata</taxon>
        <taxon>Dinophyceae</taxon>
        <taxon>Suessiales</taxon>
        <taxon>Symbiodiniaceae</taxon>
        <taxon>Symbiodinium</taxon>
    </lineage>
</organism>
<evidence type="ECO:0000313" key="2">
    <source>
        <dbReference type="Proteomes" id="UP000649617"/>
    </source>
</evidence>
<feature type="non-terminal residue" evidence="1">
    <location>
        <position position="1"/>
    </location>
</feature>
<proteinExistence type="predicted"/>